<comment type="similarity">
    <text evidence="3 15">Belongs to the catalase family.</text>
</comment>
<dbReference type="CDD" id="cd08154">
    <property type="entry name" value="catalase_clade_1"/>
    <property type="match status" value="1"/>
</dbReference>
<dbReference type="PANTHER" id="PTHR11465">
    <property type="entry name" value="CATALASE"/>
    <property type="match status" value="1"/>
</dbReference>
<proteinExistence type="inferred from homology"/>
<keyword evidence="7 14" id="KW-0349">Heme</keyword>
<gene>
    <name evidence="18" type="ordered locus">Cabther_A1963</name>
</gene>
<keyword evidence="16" id="KW-0732">Signal</keyword>
<comment type="catalytic activity">
    <reaction evidence="12 15">
        <text>2 H2O2 = O2 + 2 H2O</text>
        <dbReference type="Rhea" id="RHEA:20309"/>
        <dbReference type="ChEBI" id="CHEBI:15377"/>
        <dbReference type="ChEBI" id="CHEBI:15379"/>
        <dbReference type="ChEBI" id="CHEBI:16240"/>
        <dbReference type="EC" id="1.11.1.6"/>
    </reaction>
</comment>
<dbReference type="InterPro" id="IPR011614">
    <property type="entry name" value="Catalase_core"/>
</dbReference>
<dbReference type="OrthoDB" id="9760293at2"/>
<keyword evidence="8 14" id="KW-0479">Metal-binding</keyword>
<dbReference type="PROSITE" id="PS00438">
    <property type="entry name" value="CATALASE_2"/>
    <property type="match status" value="1"/>
</dbReference>
<evidence type="ECO:0000256" key="3">
    <source>
        <dbReference type="ARBA" id="ARBA00005329"/>
    </source>
</evidence>
<feature type="signal peptide" evidence="16">
    <location>
        <begin position="1"/>
        <end position="25"/>
    </location>
</feature>
<dbReference type="InterPro" id="IPR024711">
    <property type="entry name" value="Catalase_clade1/3"/>
</dbReference>
<feature type="chain" id="PRO_5003433190" description="Catalase" evidence="16">
    <location>
        <begin position="26"/>
        <end position="513"/>
    </location>
</feature>
<evidence type="ECO:0000256" key="5">
    <source>
        <dbReference type="ARBA" id="ARBA00014132"/>
    </source>
</evidence>
<evidence type="ECO:0000259" key="17">
    <source>
        <dbReference type="SMART" id="SM01060"/>
    </source>
</evidence>
<dbReference type="Proteomes" id="UP000006791">
    <property type="component" value="Chromosome 1"/>
</dbReference>
<dbReference type="GO" id="GO:0042744">
    <property type="term" value="P:hydrogen peroxide catabolic process"/>
    <property type="evidence" value="ECO:0007669"/>
    <property type="project" value="UniProtKB-KW"/>
</dbReference>
<dbReference type="SMART" id="SM01060">
    <property type="entry name" value="Catalase"/>
    <property type="match status" value="1"/>
</dbReference>
<comment type="cofactor">
    <cofactor evidence="1 14">
        <name>heme</name>
        <dbReference type="ChEBI" id="CHEBI:30413"/>
    </cofactor>
</comment>
<dbReference type="PRINTS" id="PR00067">
    <property type="entry name" value="CATALASE"/>
</dbReference>
<evidence type="ECO:0000256" key="8">
    <source>
        <dbReference type="ARBA" id="ARBA00022723"/>
    </source>
</evidence>
<evidence type="ECO:0000256" key="9">
    <source>
        <dbReference type="ARBA" id="ARBA00023002"/>
    </source>
</evidence>
<dbReference type="Gene3D" id="2.40.180.10">
    <property type="entry name" value="Catalase core domain"/>
    <property type="match status" value="1"/>
</dbReference>
<protein>
    <recommendedName>
        <fullName evidence="5 15">Catalase</fullName>
        <ecNumber evidence="4 15">1.11.1.6</ecNumber>
    </recommendedName>
</protein>
<dbReference type="STRING" id="981222.Cabther_A1963"/>
<dbReference type="Pfam" id="PF06628">
    <property type="entry name" value="Catalase-rel"/>
    <property type="match status" value="1"/>
</dbReference>
<dbReference type="InterPro" id="IPR024708">
    <property type="entry name" value="Catalase_AS"/>
</dbReference>
<keyword evidence="9 15" id="KW-0560">Oxidoreductase</keyword>
<dbReference type="InterPro" id="IPR018028">
    <property type="entry name" value="Catalase"/>
</dbReference>
<evidence type="ECO:0000313" key="19">
    <source>
        <dbReference type="Proteomes" id="UP000006791"/>
    </source>
</evidence>
<evidence type="ECO:0000256" key="4">
    <source>
        <dbReference type="ARBA" id="ARBA00012314"/>
    </source>
</evidence>
<evidence type="ECO:0000256" key="6">
    <source>
        <dbReference type="ARBA" id="ARBA00022559"/>
    </source>
</evidence>
<feature type="domain" description="Catalase core" evidence="17">
    <location>
        <begin position="30"/>
        <end position="413"/>
    </location>
</feature>
<dbReference type="GO" id="GO:0004096">
    <property type="term" value="F:catalase activity"/>
    <property type="evidence" value="ECO:0007669"/>
    <property type="project" value="UniProtKB-EC"/>
</dbReference>
<evidence type="ECO:0000256" key="2">
    <source>
        <dbReference type="ARBA" id="ARBA00002974"/>
    </source>
</evidence>
<feature type="active site" evidence="13">
    <location>
        <position position="150"/>
    </location>
</feature>
<organism evidence="18 19">
    <name type="scientific">Chloracidobacterium thermophilum (strain B)</name>
    <dbReference type="NCBI Taxonomy" id="981222"/>
    <lineage>
        <taxon>Bacteria</taxon>
        <taxon>Pseudomonadati</taxon>
        <taxon>Acidobacteriota</taxon>
        <taxon>Terriglobia</taxon>
        <taxon>Terriglobales</taxon>
        <taxon>Acidobacteriaceae</taxon>
        <taxon>Chloracidobacterium</taxon>
    </lineage>
</organism>
<dbReference type="AlphaFoldDB" id="G2LHP4"/>
<keyword evidence="6 15" id="KW-0575">Peroxidase</keyword>
<dbReference type="InterPro" id="IPR002226">
    <property type="entry name" value="Catalase_haem_BS"/>
</dbReference>
<evidence type="ECO:0000256" key="16">
    <source>
        <dbReference type="SAM" id="SignalP"/>
    </source>
</evidence>
<dbReference type="EC" id="1.11.1.6" evidence="4 15"/>
<evidence type="ECO:0000256" key="14">
    <source>
        <dbReference type="PIRSR" id="PIRSR038928-2"/>
    </source>
</evidence>
<keyword evidence="10 14" id="KW-0408">Iron</keyword>
<evidence type="ECO:0000256" key="11">
    <source>
        <dbReference type="ARBA" id="ARBA00023324"/>
    </source>
</evidence>
<dbReference type="FunFam" id="2.40.180.10:FF:000002">
    <property type="entry name" value="Catalase"/>
    <property type="match status" value="1"/>
</dbReference>
<keyword evidence="11 15" id="KW-0376">Hydrogen peroxide</keyword>
<comment type="function">
    <text evidence="2">Decomposes hydrogen peroxide into water and oxygen; serves to protect cells from the toxic effects of hydrogen peroxide.</text>
</comment>
<dbReference type="GO" id="GO:0046872">
    <property type="term" value="F:metal ion binding"/>
    <property type="evidence" value="ECO:0007669"/>
    <property type="project" value="UniProtKB-KW"/>
</dbReference>
<reference evidence="18 19" key="1">
    <citation type="journal article" date="2012" name="Environ. Microbiol.">
        <title>Complete genome of Candidatus Chloracidobacterium thermophilum, a chlorophyll-based photoheterotroph belonging to the phylum Acidobacteria.</title>
        <authorList>
            <person name="Garcia Costas A.M."/>
            <person name="Liu Z."/>
            <person name="Tomsho L.P."/>
            <person name="Schuster S.C."/>
            <person name="Ward D.M."/>
            <person name="Bryant D.A."/>
        </authorList>
    </citation>
    <scope>NUCLEOTIDE SEQUENCE [LARGE SCALE GENOMIC DNA]</scope>
    <source>
        <strain evidence="18 19">B</strain>
    </source>
</reference>
<dbReference type="GO" id="GO:0005737">
    <property type="term" value="C:cytoplasm"/>
    <property type="evidence" value="ECO:0007669"/>
    <property type="project" value="TreeGrafter"/>
</dbReference>
<evidence type="ECO:0000256" key="13">
    <source>
        <dbReference type="PIRSR" id="PIRSR038928-1"/>
    </source>
</evidence>
<evidence type="ECO:0000256" key="7">
    <source>
        <dbReference type="ARBA" id="ARBA00022617"/>
    </source>
</evidence>
<feature type="binding site" description="axial binding residue" evidence="14">
    <location>
        <position position="360"/>
    </location>
    <ligand>
        <name>heme</name>
        <dbReference type="ChEBI" id="CHEBI:30413"/>
    </ligand>
    <ligandPart>
        <name>Fe</name>
        <dbReference type="ChEBI" id="CHEBI:18248"/>
    </ligandPart>
</feature>
<sequence length="513" mass="57947">MTQLKRLHFCGAALVTVALATTTWAQQPLTLNNGAPVGDNKNSQTAGEHGPVLLQDIHLIEKLAAFDRERIPERVVHARGAGAYGEFVSYGDYSALTRAAFLSEKGRKTPVFVRFSTVIHPSGSPETLRDPRGFAVKFYTEEGNYDIVGNNLPVFFIRDAIQFPDMVHSLKPSPITNRQDPNRFFEFFAHTPESTHMLTFLFSDYGIPANYREMNGFGVHAFKWVNARGEVRYVKYTWKSLQGVRNLTAEEARRIQADEFSHATIDLYENIRKGNFPSWELRVQILDPKDVDRFDFNPLDATKIWPENLVPSMAIGRMTLNRIPDNFFEASEQSAFSPGNLVPGIEPSEDRLLQGRLFSYFDTQRHRLGPNFQQLEVNRPVVRVNNFNQDGALSARRMASDVNFHASDAVAPYRTHPGYKATPVPLSGTTQQRPIQKRQDFAQAGELYRSFSEQERANLIANLASDLKQVRNRAVQVRMVSHFYKADADYGSRLAQVLGLSMDEVKAAAAQLE</sequence>
<dbReference type="RefSeq" id="WP_014100445.1">
    <property type="nucleotide sequence ID" value="NC_016024.1"/>
</dbReference>
<dbReference type="KEGG" id="ctm:Cabther_A1963"/>
<dbReference type="PROSITE" id="PS00437">
    <property type="entry name" value="CATALASE_1"/>
    <property type="match status" value="1"/>
</dbReference>
<dbReference type="PROSITE" id="PS51402">
    <property type="entry name" value="CATALASE_3"/>
    <property type="match status" value="1"/>
</dbReference>
<dbReference type="PIRSF" id="PIRSF038928">
    <property type="entry name" value="Catalase_clade1-3"/>
    <property type="match status" value="1"/>
</dbReference>
<dbReference type="InterPro" id="IPR020835">
    <property type="entry name" value="Catalase_sf"/>
</dbReference>
<dbReference type="GO" id="GO:0042542">
    <property type="term" value="P:response to hydrogen peroxide"/>
    <property type="evidence" value="ECO:0007669"/>
    <property type="project" value="TreeGrafter"/>
</dbReference>
<dbReference type="Pfam" id="PF00199">
    <property type="entry name" value="Catalase"/>
    <property type="match status" value="1"/>
</dbReference>
<name>G2LHP4_CHLTF</name>
<keyword evidence="19" id="KW-1185">Reference proteome</keyword>
<dbReference type="SUPFAM" id="SSF56634">
    <property type="entry name" value="Heme-dependent catalase-like"/>
    <property type="match status" value="1"/>
</dbReference>
<feature type="active site" evidence="13">
    <location>
        <position position="77"/>
    </location>
</feature>
<evidence type="ECO:0000256" key="10">
    <source>
        <dbReference type="ARBA" id="ARBA00023004"/>
    </source>
</evidence>
<evidence type="ECO:0000256" key="1">
    <source>
        <dbReference type="ARBA" id="ARBA00001971"/>
    </source>
</evidence>
<evidence type="ECO:0000256" key="15">
    <source>
        <dbReference type="RuleBase" id="RU000498"/>
    </source>
</evidence>
<dbReference type="PANTHER" id="PTHR11465:SF23">
    <property type="entry name" value="CATALASE-2"/>
    <property type="match status" value="1"/>
</dbReference>
<evidence type="ECO:0000256" key="12">
    <source>
        <dbReference type="ARBA" id="ARBA00049254"/>
    </source>
</evidence>
<accession>G2LHP4</accession>
<dbReference type="EMBL" id="CP002514">
    <property type="protein sequence ID" value="AEP12708.1"/>
    <property type="molecule type" value="Genomic_DNA"/>
</dbReference>
<dbReference type="GO" id="GO:0020037">
    <property type="term" value="F:heme binding"/>
    <property type="evidence" value="ECO:0007669"/>
    <property type="project" value="InterPro"/>
</dbReference>
<evidence type="ECO:0000313" key="18">
    <source>
        <dbReference type="EMBL" id="AEP12708.1"/>
    </source>
</evidence>
<dbReference type="InterPro" id="IPR010582">
    <property type="entry name" value="Catalase_immune_responsive"/>
</dbReference>
<dbReference type="HOGENOM" id="CLU_010645_4_0_0"/>